<dbReference type="Pfam" id="PF07703">
    <property type="entry name" value="A2M_BRD"/>
    <property type="match status" value="1"/>
</dbReference>
<protein>
    <submittedName>
        <fullName evidence="6">Alpha-2-macroglobulin</fullName>
    </submittedName>
</protein>
<sequence>MKKSAQKRSLGMITIGLPLAVMLLCSTAVLAEPMQFRRTLLNTGGKSPELCLRFAKSLDSKAGPHYADHVKITPSLRPDIRVSDHDLCLGGLAWSTRYKVSLSSGIHDAQGRILADPISVSIATGDRTPSLSLAGEGFILPRRSAAGLDVQTVNMERVRLSVWRLSPIAAQSMTSMDTYPRVDTTQTSLETYEFERLRSTRLSQVWSGTMETRGARNAGVVTAFPIAKLIEGQKPGLYLVTAENALTPKGDSRIAAPLPKASNGSDDSDDYGLPIAAHWVNVSDTALTTMRGTDGLHVYARALSTALPLKNVTVRLVSQGGDDLGKAVSDSEGQVVFPAGLIKGKGADQPVTLLATSPNGDFTSVSLTQAWFDFSDRGAEGHVAPGPQQAVIVTDRGIYRPGESVNTTVLLRDAQGKSLDTLPLTVILRRPDGVKAQTLVLKPQEGGGFLNSFALSPSAAAGSWSLEAYVDPTSPPIGRASVLVQDFVPQTIAVEVKPGKNELTEGQGLPITIEGRYLYGAPAAHLHGEGLVRILRDEEPVPGLKGFVFGLATQNFSPDQQSVTVPDTDDAGQSKVLVSPDLPGGLTLPIKAEIRVSLFDPSGRSVTKTLSVPVQRDRLLIGMRVTTPPMGSENATQPVPVEAIALTPDNKPIASRALTWTLVRENETYDWISESRGWHFVRHVIDEPLQHGTVTTDAQGRVHFAPELDGGRYRMILTDPTTNAATSQRFTTGWWSDSRERPNAPDRLSVSVRDKVLPVGGQTIVHVQAPFAGEAQIVIATDRVQSAKTVILPKGGLDIPVTAQADWPGGAYVLITAFRPLDTPARAHEPSRAVGLAYIGLDQAAHRLKIAVETPQVIRPQTKATLPVTIQGGKRVHFVVSAVDQGILALTQWKLPDVFDLVYGRRAFGLDVKDSYAHLMTPVGQAGLLREGGDEGGEGGGLSVTSTRIVSLFTGVITPDESGHASIPLDVPDFEGTLHLMVTAWSDDALGSAESDLLVRDPVFADLTLPRFLAPGDVATNLVSLVNTEGAAGRYAVTLSSTGPVHLTGAAKFDADLQKGGRQSFSTSMQADQSGIAHLTAKLADRQGRTILTRNWDLEVRPGHLPITQSTEQKQDPGQSYQASASLLSQFEPGSSAVTLGYSGVHGLNTIALLQNLEAGYGNDTTSLAASARGLLAFKGHEALARLTVPEGAKKRIDTAISMLVDREDAGGRFGSWRLNDGRLLPWEQIYAVDFLVHAKEAGYAVPQDSLDHALDWLVTSQAQSPGIDDRHADNSENAVTPETRAYALYVLARAGRLDAPALRALGDSASARGMGGSSRVFWGDTVANATFADALALGHIAGGLALANERPSSNALFAMAVDALGPTLSGRPSMLDPYYWVYLRDLGGLVSLAAESGNNGLAQKLTDRFGLLDVPVPWISNATTTALLEAASAMNKPDPARGIAINGVEQPRPIALPLAVSPDADKLDGTKLSNTGTVPLWMTVTVTGTPKEAPEAISNGFTVKVSTVTMDGAPYDPAKGSQNDRFLVVIEGKSQDRNAHHCVLTQLLPAGWEIESVLRGREAEAVRDGEEGSDSDAPDPKAGPSFLGETTQTSAVALKDDRFFAAFDLRGGTYSPSSSRLLGSNDFRLAYIVRAVTPGQFLLPETVVRDRFSPALMGRNAAGRIVIAPR</sequence>
<reference evidence="7" key="1">
    <citation type="journal article" date="2019" name="Int. J. Syst. Evol. Microbiol.">
        <title>The Global Catalogue of Microorganisms (GCM) 10K type strain sequencing project: providing services to taxonomists for standard genome sequencing and annotation.</title>
        <authorList>
            <consortium name="The Broad Institute Genomics Platform"/>
            <consortium name="The Broad Institute Genome Sequencing Center for Infectious Disease"/>
            <person name="Wu L."/>
            <person name="Ma J."/>
        </authorList>
    </citation>
    <scope>NUCLEOTIDE SEQUENCE [LARGE SCALE GENOMIC DNA]</scope>
    <source>
        <strain evidence="7">CCM 7132</strain>
    </source>
</reference>
<dbReference type="Proteomes" id="UP000637769">
    <property type="component" value="Unassembled WGS sequence"/>
</dbReference>
<evidence type="ECO:0000256" key="1">
    <source>
        <dbReference type="ARBA" id="ARBA00010556"/>
    </source>
</evidence>
<dbReference type="PIRSF" id="PIRSF038980">
    <property type="entry name" value="A2M_bac"/>
    <property type="match status" value="1"/>
</dbReference>
<dbReference type="InterPro" id="IPR011625">
    <property type="entry name" value="A2M_N_BRD"/>
</dbReference>
<dbReference type="Pfam" id="PF00207">
    <property type="entry name" value="A2M"/>
    <property type="match status" value="1"/>
</dbReference>
<dbReference type="EMBL" id="BMCH01000001">
    <property type="protein sequence ID" value="GGC22507.1"/>
    <property type="molecule type" value="Genomic_DNA"/>
</dbReference>
<keyword evidence="2" id="KW-0732">Signal</keyword>
<name>A0ABQ1LBD2_9PROT</name>
<evidence type="ECO:0000259" key="4">
    <source>
        <dbReference type="SMART" id="SM01359"/>
    </source>
</evidence>
<dbReference type="InterPro" id="IPR026284">
    <property type="entry name" value="A2MG_proteobact"/>
</dbReference>
<dbReference type="InterPro" id="IPR001599">
    <property type="entry name" value="Macroglobln_a2"/>
</dbReference>
<dbReference type="Pfam" id="PF21765">
    <property type="entry name" value="CUB_A2MG"/>
    <property type="match status" value="1"/>
</dbReference>
<dbReference type="Pfam" id="PF21142">
    <property type="entry name" value="A2M_bMG2"/>
    <property type="match status" value="1"/>
</dbReference>
<dbReference type="RefSeq" id="WP_188425149.1">
    <property type="nucleotide sequence ID" value="NZ_BMCH01000001.1"/>
</dbReference>
<dbReference type="SUPFAM" id="SSF48239">
    <property type="entry name" value="Terpenoid cyclases/Protein prenyltransferases"/>
    <property type="match status" value="1"/>
</dbReference>
<dbReference type="InterPro" id="IPR041203">
    <property type="entry name" value="Bact_A2M_MG5"/>
</dbReference>
<dbReference type="InterPro" id="IPR041246">
    <property type="entry name" value="Bact_MG10"/>
</dbReference>
<dbReference type="Pfam" id="PF17973">
    <property type="entry name" value="bMG10"/>
    <property type="match status" value="1"/>
</dbReference>
<dbReference type="SMART" id="SM01360">
    <property type="entry name" value="A2M"/>
    <property type="match status" value="1"/>
</dbReference>
<evidence type="ECO:0000259" key="5">
    <source>
        <dbReference type="SMART" id="SM01360"/>
    </source>
</evidence>
<evidence type="ECO:0000256" key="3">
    <source>
        <dbReference type="SAM" id="MobiDB-lite"/>
    </source>
</evidence>
<dbReference type="Gene3D" id="2.60.40.1930">
    <property type="match status" value="1"/>
</dbReference>
<evidence type="ECO:0000313" key="6">
    <source>
        <dbReference type="EMBL" id="GGC22507.1"/>
    </source>
</evidence>
<dbReference type="InterPro" id="IPR041462">
    <property type="entry name" value="Bact_A2M_MG6"/>
</dbReference>
<comment type="caution">
    <text evidence="6">The sequence shown here is derived from an EMBL/GenBank/DDBJ whole genome shotgun (WGS) entry which is preliminary data.</text>
</comment>
<dbReference type="Pfam" id="PF11974">
    <property type="entry name" value="bMG3"/>
    <property type="match status" value="1"/>
</dbReference>
<dbReference type="InterPro" id="IPR002890">
    <property type="entry name" value="MG2"/>
</dbReference>
<dbReference type="InterPro" id="IPR008930">
    <property type="entry name" value="Terpenoid_cyclase/PrenylTrfase"/>
</dbReference>
<proteinExistence type="inferred from homology"/>
<dbReference type="Pfam" id="PF17962">
    <property type="entry name" value="bMG6"/>
    <property type="match status" value="1"/>
</dbReference>
<keyword evidence="7" id="KW-1185">Reference proteome</keyword>
<feature type="domain" description="Alpha-2-macroglobulin bait region" evidence="4">
    <location>
        <begin position="748"/>
        <end position="890"/>
    </location>
</feature>
<dbReference type="InterPro" id="IPR049122">
    <property type="entry name" value="A2MG_CUB"/>
</dbReference>
<dbReference type="PANTHER" id="PTHR40094:SF1">
    <property type="entry name" value="UBIQUITIN DOMAIN-CONTAINING PROTEIN"/>
    <property type="match status" value="1"/>
</dbReference>
<feature type="region of interest" description="Disordered" evidence="3">
    <location>
        <begin position="1563"/>
        <end position="1589"/>
    </location>
</feature>
<evidence type="ECO:0000313" key="7">
    <source>
        <dbReference type="Proteomes" id="UP000637769"/>
    </source>
</evidence>
<comment type="similarity">
    <text evidence="1">Belongs to the protease inhibitor I39 (alpha-2-macroglobulin) family. Bacterial alpha-2-macroglobulin subfamily.</text>
</comment>
<dbReference type="Gene3D" id="1.50.10.20">
    <property type="match status" value="1"/>
</dbReference>
<dbReference type="InterPro" id="IPR049120">
    <property type="entry name" value="A2M_bMG2"/>
</dbReference>
<dbReference type="Pfam" id="PF17972">
    <property type="entry name" value="bMG5"/>
    <property type="match status" value="1"/>
</dbReference>
<dbReference type="PANTHER" id="PTHR40094">
    <property type="entry name" value="ALPHA-2-MACROGLOBULIN HOMOLOG"/>
    <property type="match status" value="1"/>
</dbReference>
<dbReference type="InterPro" id="IPR021868">
    <property type="entry name" value="Alpha_2_Macroglob_MG3"/>
</dbReference>
<dbReference type="SMART" id="SM01359">
    <property type="entry name" value="A2M_N_2"/>
    <property type="match status" value="1"/>
</dbReference>
<feature type="domain" description="Alpha-2-macroglobulin" evidence="5">
    <location>
        <begin position="951"/>
        <end position="1039"/>
    </location>
</feature>
<gene>
    <name evidence="6" type="ORF">GCM10007207_04660</name>
</gene>
<evidence type="ECO:0000256" key="2">
    <source>
        <dbReference type="ARBA" id="ARBA00022729"/>
    </source>
</evidence>
<organism evidence="6 7">
    <name type="scientific">Asaia siamensis</name>
    <dbReference type="NCBI Taxonomy" id="110479"/>
    <lineage>
        <taxon>Bacteria</taxon>
        <taxon>Pseudomonadati</taxon>
        <taxon>Pseudomonadota</taxon>
        <taxon>Alphaproteobacteria</taxon>
        <taxon>Acetobacterales</taxon>
        <taxon>Acetobacteraceae</taxon>
        <taxon>Asaia</taxon>
    </lineage>
</organism>
<dbReference type="Pfam" id="PF01835">
    <property type="entry name" value="MG2"/>
    <property type="match status" value="1"/>
</dbReference>
<dbReference type="InterPro" id="IPR051802">
    <property type="entry name" value="YfhM-like"/>
</dbReference>
<accession>A0ABQ1LBD2</accession>